<dbReference type="CDD" id="cd00947">
    <property type="entry name" value="TBP_aldolase_IIB"/>
    <property type="match status" value="1"/>
</dbReference>
<dbReference type="OrthoDB" id="9803995at2"/>
<evidence type="ECO:0000313" key="4">
    <source>
        <dbReference type="Proteomes" id="UP000001626"/>
    </source>
</evidence>
<accession>D9TQJ2</accession>
<dbReference type="Gene3D" id="3.20.20.70">
    <property type="entry name" value="Aldolase class I"/>
    <property type="match status" value="1"/>
</dbReference>
<dbReference type="SUPFAM" id="SSF51569">
    <property type="entry name" value="Aldolase"/>
    <property type="match status" value="1"/>
</dbReference>
<sequence>MLKNLNDVLRDAKDKCYAVPAFDCVEDIMIRCILDTSEEEKSPVILMALEHNLKGRSMDYISGFIKFAAELYRIPVVLHLDHATNLDLIESAIDHGFTSVMYDGSSLPFDDNVKITRDVVEMAHRKGVSVEAELGHVGGFTIDGKSEESKLTDPDEVVKFVSETNVDALAVSIGTTHGVYISEPNLNIKRLSEIRERCSVPLVLHGGSGTPVEQVQNAVKHGITKVNLYADLRIAMNNGLKEAASKIKRIDPYPDEMFAPMKKLLSNVIRDKIRMLNSNNRIEYIK</sequence>
<name>D9TQJ2_THETC</name>
<comment type="cofactor">
    <cofactor evidence="2">
        <name>Zn(2+)</name>
        <dbReference type="ChEBI" id="CHEBI:29105"/>
    </cofactor>
    <text evidence="2">Binds 2 Zn(2+) ions per subunit. One is catalytic and the other provides a structural contribution.</text>
</comment>
<dbReference type="EMBL" id="CP002171">
    <property type="protein sequence ID" value="ADL69226.1"/>
    <property type="molecule type" value="Genomic_DNA"/>
</dbReference>
<dbReference type="GO" id="GO:0009025">
    <property type="term" value="F:tagatose-bisphosphate aldolase activity"/>
    <property type="evidence" value="ECO:0007669"/>
    <property type="project" value="UniProtKB-EC"/>
</dbReference>
<dbReference type="Pfam" id="PF01116">
    <property type="entry name" value="F_bP_aldolase"/>
    <property type="match status" value="1"/>
</dbReference>
<evidence type="ECO:0000256" key="2">
    <source>
        <dbReference type="PIRSR" id="PIRSR001359-3"/>
    </source>
</evidence>
<evidence type="ECO:0000313" key="3">
    <source>
        <dbReference type="EMBL" id="ADL69226.1"/>
    </source>
</evidence>
<dbReference type="EC" id="4.1.2.40" evidence="3"/>
<dbReference type="RefSeq" id="WP_013298192.1">
    <property type="nucleotide sequence ID" value="NC_014410.1"/>
</dbReference>
<feature type="binding site" evidence="2">
    <location>
        <position position="82"/>
    </location>
    <ligand>
        <name>Zn(2+)</name>
        <dbReference type="ChEBI" id="CHEBI:29105"/>
        <label>1</label>
        <note>catalytic</note>
    </ligand>
</feature>
<keyword evidence="4" id="KW-1185">Reference proteome</keyword>
<dbReference type="HOGENOM" id="CLU_040088_0_1_9"/>
<dbReference type="PROSITE" id="PS00602">
    <property type="entry name" value="ALDOLASE_CLASS_II_1"/>
    <property type="match status" value="1"/>
</dbReference>
<proteinExistence type="predicted"/>
<dbReference type="PANTHER" id="PTHR30304">
    <property type="entry name" value="D-TAGATOSE-1,6-BISPHOSPHATE ALDOLASE"/>
    <property type="match status" value="1"/>
</dbReference>
<feature type="binding site" evidence="2">
    <location>
        <position position="205"/>
    </location>
    <ligand>
        <name>Zn(2+)</name>
        <dbReference type="ChEBI" id="CHEBI:29105"/>
        <label>1</label>
        <note>catalytic</note>
    </ligand>
</feature>
<dbReference type="KEGG" id="ttm:Tthe_1728"/>
<dbReference type="InterPro" id="IPR050246">
    <property type="entry name" value="Class_II_FBP_aldolase"/>
</dbReference>
<evidence type="ECO:0000256" key="1">
    <source>
        <dbReference type="PIRSR" id="PIRSR001359-1"/>
    </source>
</evidence>
<dbReference type="PIRSF" id="PIRSF001359">
    <property type="entry name" value="F_bP_aldolase_II"/>
    <property type="match status" value="1"/>
</dbReference>
<dbReference type="STRING" id="580327.Tthe_1728"/>
<dbReference type="PANTHER" id="PTHR30304:SF0">
    <property type="entry name" value="D-TAGATOSE-1,6-BISPHOSPHATE ALDOLASE SUBUNIT GATY-RELATED"/>
    <property type="match status" value="1"/>
</dbReference>
<dbReference type="GO" id="GO:0005975">
    <property type="term" value="P:carbohydrate metabolic process"/>
    <property type="evidence" value="ECO:0007669"/>
    <property type="project" value="InterPro"/>
</dbReference>
<dbReference type="NCBIfam" id="TIGR00167">
    <property type="entry name" value="cbbA"/>
    <property type="match status" value="1"/>
</dbReference>
<dbReference type="InterPro" id="IPR000771">
    <property type="entry name" value="FBA_II"/>
</dbReference>
<feature type="binding site" evidence="2">
    <location>
        <position position="133"/>
    </location>
    <ligand>
        <name>Zn(2+)</name>
        <dbReference type="ChEBI" id="CHEBI:29105"/>
        <label>2</label>
    </ligand>
</feature>
<dbReference type="AlphaFoldDB" id="D9TQJ2"/>
<feature type="binding site" evidence="2">
    <location>
        <position position="103"/>
    </location>
    <ligand>
        <name>Zn(2+)</name>
        <dbReference type="ChEBI" id="CHEBI:29105"/>
        <label>2</label>
    </ligand>
</feature>
<dbReference type="Proteomes" id="UP000001626">
    <property type="component" value="Chromosome"/>
</dbReference>
<reference evidence="3 4" key="1">
    <citation type="submission" date="2010-08" db="EMBL/GenBank/DDBJ databases">
        <title>Complete sequence of Thermoanaerobacterium thermosaccharolyticum DSM 571.</title>
        <authorList>
            <consortium name="US DOE Joint Genome Institute"/>
            <person name="Lucas S."/>
            <person name="Copeland A."/>
            <person name="Lapidus A."/>
            <person name="Cheng J.-F."/>
            <person name="Bruce D."/>
            <person name="Goodwin L."/>
            <person name="Pitluck S."/>
            <person name="Teshima H."/>
            <person name="Detter J.C."/>
            <person name="Han C."/>
            <person name="Tapia R."/>
            <person name="Land M."/>
            <person name="Hauser L."/>
            <person name="Chang Y.-J."/>
            <person name="Jeffries C."/>
            <person name="Kyrpides N."/>
            <person name="Ivanova N."/>
            <person name="Mikhailova N."/>
            <person name="Hemme C.L."/>
            <person name="Woyke T."/>
        </authorList>
    </citation>
    <scope>NUCLEOTIDE SEQUENCE [LARGE SCALE GENOMIC DNA]</scope>
    <source>
        <strain evidence="4">ATCC 7956 / DSM 571 / NCIMB 9385 / NCA 3814 / NCTC 13789 / WDCM 00135 / 2032</strain>
    </source>
</reference>
<keyword evidence="2" id="KW-0479">Metal-binding</keyword>
<gene>
    <name evidence="3" type="ordered locus">Tthe_1728</name>
</gene>
<organism evidence="3 4">
    <name type="scientific">Thermoanaerobacterium thermosaccharolyticum (strain ATCC 7956 / DSM 571 / NCIMB 9385 / NCA 3814 / NCTC 13789 / WDCM 00135 / 2032)</name>
    <name type="common">Clostridium thermosaccharolyticum</name>
    <dbReference type="NCBI Taxonomy" id="580327"/>
    <lineage>
        <taxon>Bacteria</taxon>
        <taxon>Bacillati</taxon>
        <taxon>Bacillota</taxon>
        <taxon>Clostridia</taxon>
        <taxon>Thermoanaerobacterales</taxon>
        <taxon>Thermoanaerobacteraceae</taxon>
        <taxon>Thermoanaerobacterium</taxon>
    </lineage>
</organism>
<protein>
    <submittedName>
        <fullName evidence="3">Ketose-bisphosphate aldolase</fullName>
        <ecNumber evidence="3">4.1.2.40</ecNumber>
    </submittedName>
</protein>
<keyword evidence="2" id="KW-0862">Zinc</keyword>
<dbReference type="InterPro" id="IPR013785">
    <property type="entry name" value="Aldolase_TIM"/>
</dbReference>
<feature type="binding site" evidence="2">
    <location>
        <position position="177"/>
    </location>
    <ligand>
        <name>Zn(2+)</name>
        <dbReference type="ChEBI" id="CHEBI:29105"/>
        <label>1</label>
        <note>catalytic</note>
    </ligand>
</feature>
<dbReference type="eggNOG" id="COG0191">
    <property type="taxonomic scope" value="Bacteria"/>
</dbReference>
<dbReference type="GO" id="GO:0008270">
    <property type="term" value="F:zinc ion binding"/>
    <property type="evidence" value="ECO:0007669"/>
    <property type="project" value="InterPro"/>
</dbReference>
<feature type="active site" description="Proton donor" evidence="1">
    <location>
        <position position="81"/>
    </location>
</feature>
<dbReference type="GeneID" id="93864550"/>
<keyword evidence="3" id="KW-0456">Lyase</keyword>